<keyword evidence="3" id="KW-0456">Lyase</keyword>
<evidence type="ECO:0000313" key="8">
    <source>
        <dbReference type="WBParaSite" id="ALUE_0000108601-mRNA-1"/>
    </source>
</evidence>
<evidence type="ECO:0000256" key="6">
    <source>
        <dbReference type="ARBA" id="ARBA00048073"/>
    </source>
</evidence>
<keyword evidence="7" id="KW-1185">Reference proteome</keyword>
<evidence type="ECO:0000256" key="1">
    <source>
        <dbReference type="ARBA" id="ARBA00009662"/>
    </source>
</evidence>
<reference evidence="8" key="1">
    <citation type="submission" date="2017-02" db="UniProtKB">
        <authorList>
            <consortium name="WormBaseParasite"/>
        </authorList>
    </citation>
    <scope>IDENTIFICATION</scope>
</reference>
<dbReference type="PANTHER" id="PTHR12192">
    <property type="entry name" value="CATION TRANSPORT PROTEIN CHAC-RELATED"/>
    <property type="match status" value="1"/>
</dbReference>
<dbReference type="AlphaFoldDB" id="A0A0M3HHU1"/>
<dbReference type="WBParaSite" id="ALUE_0000108601-mRNA-1">
    <property type="protein sequence ID" value="ALUE_0000108601-mRNA-1"/>
    <property type="gene ID" value="ALUE_0000108601"/>
</dbReference>
<evidence type="ECO:0000313" key="7">
    <source>
        <dbReference type="Proteomes" id="UP000036681"/>
    </source>
</evidence>
<dbReference type="Pfam" id="PF04752">
    <property type="entry name" value="ChaC"/>
    <property type="match status" value="1"/>
</dbReference>
<proteinExistence type="inferred from homology"/>
<organism evidence="7 8">
    <name type="scientific">Ascaris lumbricoides</name>
    <name type="common">Giant roundworm</name>
    <dbReference type="NCBI Taxonomy" id="6252"/>
    <lineage>
        <taxon>Eukaryota</taxon>
        <taxon>Metazoa</taxon>
        <taxon>Ecdysozoa</taxon>
        <taxon>Nematoda</taxon>
        <taxon>Chromadorea</taxon>
        <taxon>Rhabditida</taxon>
        <taxon>Spirurina</taxon>
        <taxon>Ascaridomorpha</taxon>
        <taxon>Ascaridoidea</taxon>
        <taxon>Ascarididae</taxon>
        <taxon>Ascaris</taxon>
    </lineage>
</organism>
<dbReference type="GO" id="GO:0005737">
    <property type="term" value="C:cytoplasm"/>
    <property type="evidence" value="ECO:0007669"/>
    <property type="project" value="TreeGrafter"/>
</dbReference>
<dbReference type="InterPro" id="IPR013024">
    <property type="entry name" value="GGCT-like"/>
</dbReference>
<accession>A0A0M3HHU1</accession>
<comment type="catalytic activity">
    <reaction evidence="6">
        <text>glutathione = L-cysteinylglycine + 5-oxo-L-proline</text>
        <dbReference type="Rhea" id="RHEA:47724"/>
        <dbReference type="ChEBI" id="CHEBI:57925"/>
        <dbReference type="ChEBI" id="CHEBI:58402"/>
        <dbReference type="ChEBI" id="CHEBI:61694"/>
        <dbReference type="EC" id="4.3.2.7"/>
    </reaction>
</comment>
<evidence type="ECO:0000256" key="3">
    <source>
        <dbReference type="ARBA" id="ARBA00023239"/>
    </source>
</evidence>
<dbReference type="InterPro" id="IPR006840">
    <property type="entry name" value="ChaC"/>
</dbReference>
<sequence>MMKGSVSVQNEKVEILQKPRSMLQFDGYRYYWRRVTRMWVFGYGSLLWYTDFPYDKAIPGCVRGYSRRFWQLSPDHRGTPQKPGRTVTLVAVQNGSCLAYKVGDSQIQNTIEYLDVREKAGYV</sequence>
<dbReference type="PANTHER" id="PTHR12192:SF2">
    <property type="entry name" value="GLUTATHIONE-SPECIFIC GAMMA-GLUTAMYLCYCLOTRANSFERASE 2"/>
    <property type="match status" value="1"/>
</dbReference>
<evidence type="ECO:0000256" key="2">
    <source>
        <dbReference type="ARBA" id="ARBA00012344"/>
    </source>
</evidence>
<dbReference type="GO" id="GO:0006751">
    <property type="term" value="P:glutathione catabolic process"/>
    <property type="evidence" value="ECO:0007669"/>
    <property type="project" value="InterPro"/>
</dbReference>
<dbReference type="GO" id="GO:0061928">
    <property type="term" value="F:glutathione specific gamma-glutamylcyclotransferase activity"/>
    <property type="evidence" value="ECO:0007669"/>
    <property type="project" value="UniProtKB-EC"/>
</dbReference>
<name>A0A0M3HHU1_ASCLU</name>
<comment type="similarity">
    <text evidence="1">Belongs to the gamma-glutamylcyclotransferase family. ChaC subfamily.</text>
</comment>
<evidence type="ECO:0000256" key="4">
    <source>
        <dbReference type="ARBA" id="ARBA00043195"/>
    </source>
</evidence>
<comment type="function">
    <text evidence="5">Catalyzes the cleavage of glutathione into 5-oxo-L-proline and a Cys-Gly dipeptide. Acts specifically on glutathione, but not on other gamma-glutamyl peptides.</text>
</comment>
<evidence type="ECO:0000256" key="5">
    <source>
        <dbReference type="ARBA" id="ARBA00045227"/>
    </source>
</evidence>
<dbReference type="Proteomes" id="UP000036681">
    <property type="component" value="Unplaced"/>
</dbReference>
<protein>
    <recommendedName>
        <fullName evidence="2">glutathione-specific gamma-glutamylcyclotransferase</fullName>
        <ecNumber evidence="2">4.3.2.7</ecNumber>
    </recommendedName>
    <alternativeName>
        <fullName evidence="4">Cation transport regulator-like protein 2</fullName>
    </alternativeName>
</protein>
<dbReference type="CDD" id="cd06661">
    <property type="entry name" value="GGCT_like"/>
    <property type="match status" value="1"/>
</dbReference>
<dbReference type="EC" id="4.3.2.7" evidence="2"/>